<feature type="region of interest" description="Disordered" evidence="2">
    <location>
        <begin position="583"/>
        <end position="625"/>
    </location>
</feature>
<organism evidence="3 4">
    <name type="scientific">Chaetoceros tenuissimus</name>
    <dbReference type="NCBI Taxonomy" id="426638"/>
    <lineage>
        <taxon>Eukaryota</taxon>
        <taxon>Sar</taxon>
        <taxon>Stramenopiles</taxon>
        <taxon>Ochrophyta</taxon>
        <taxon>Bacillariophyta</taxon>
        <taxon>Coscinodiscophyceae</taxon>
        <taxon>Chaetocerotophycidae</taxon>
        <taxon>Chaetocerotales</taxon>
        <taxon>Chaetocerotaceae</taxon>
        <taxon>Chaetoceros</taxon>
    </lineage>
</organism>
<gene>
    <name evidence="3" type="ORF">CTEN210_15182</name>
</gene>
<evidence type="ECO:0000313" key="3">
    <source>
        <dbReference type="EMBL" id="GFH58706.1"/>
    </source>
</evidence>
<protein>
    <submittedName>
        <fullName evidence="3">Uncharacterized protein</fullName>
    </submittedName>
</protein>
<feature type="region of interest" description="Disordered" evidence="2">
    <location>
        <begin position="118"/>
        <end position="142"/>
    </location>
</feature>
<feature type="coiled-coil region" evidence="1">
    <location>
        <begin position="383"/>
        <end position="438"/>
    </location>
</feature>
<feature type="region of interest" description="Disordered" evidence="2">
    <location>
        <begin position="57"/>
        <end position="103"/>
    </location>
</feature>
<evidence type="ECO:0000313" key="4">
    <source>
        <dbReference type="Proteomes" id="UP001054902"/>
    </source>
</evidence>
<name>A0AAD3D6C9_9STRA</name>
<comment type="caution">
    <text evidence="3">The sequence shown here is derived from an EMBL/GenBank/DDBJ whole genome shotgun (WGS) entry which is preliminary data.</text>
</comment>
<accession>A0AAD3D6C9</accession>
<feature type="compositionally biased region" description="Polar residues" evidence="2">
    <location>
        <begin position="67"/>
        <end position="86"/>
    </location>
</feature>
<feature type="compositionally biased region" description="Polar residues" evidence="2">
    <location>
        <begin position="601"/>
        <end position="610"/>
    </location>
</feature>
<dbReference type="EMBL" id="BLLK01000062">
    <property type="protein sequence ID" value="GFH58706.1"/>
    <property type="molecule type" value="Genomic_DNA"/>
</dbReference>
<keyword evidence="1" id="KW-0175">Coiled coil</keyword>
<feature type="compositionally biased region" description="Basic residues" evidence="2">
    <location>
        <begin position="612"/>
        <end position="625"/>
    </location>
</feature>
<feature type="coiled-coil region" evidence="1">
    <location>
        <begin position="495"/>
        <end position="547"/>
    </location>
</feature>
<reference evidence="3 4" key="1">
    <citation type="journal article" date="2021" name="Sci. Rep.">
        <title>The genome of the diatom Chaetoceros tenuissimus carries an ancient integrated fragment of an extant virus.</title>
        <authorList>
            <person name="Hongo Y."/>
            <person name="Kimura K."/>
            <person name="Takaki Y."/>
            <person name="Yoshida Y."/>
            <person name="Baba S."/>
            <person name="Kobayashi G."/>
            <person name="Nagasaki K."/>
            <person name="Hano T."/>
            <person name="Tomaru Y."/>
        </authorList>
    </citation>
    <scope>NUCLEOTIDE SEQUENCE [LARGE SCALE GENOMIC DNA]</scope>
    <source>
        <strain evidence="3 4">NIES-3715</strain>
    </source>
</reference>
<keyword evidence="4" id="KW-1185">Reference proteome</keyword>
<feature type="compositionally biased region" description="Low complexity" evidence="2">
    <location>
        <begin position="92"/>
        <end position="101"/>
    </location>
</feature>
<sequence>MDLVQAFIKDQFQDDEEYYEEQKKKRSNPGREVQHLKKELEELKFYQELERTEFEDMKRKMNKLQKNKNSSGAKASRTMTQDTGMTSADIFDSLSDDASTSDLHEKLKKKDEEIAKLQKTLKNETSPKEFGKRMHKLEKSKNEEIEEIKNHYKGLMEQLAKQIQKANERHDDEVGKNAALRNTMEEMRQDMAFREQELEDKLLEMERGLKSVEIKTSNVEGAYSTTQQKLADVESQLAKAEQDLQDMEQKMRELEEDFEDERKEIFDKEEQRVKEMEDQNRAEIEERDHSIDELKIRLEETLEKLEVEERAHEDTVIQLKDTQKIVENLEESVDTLTQELDEAKNEARLTRISKDNEVLEVKEDRKSKMGALHEKINGLASDKIQLTNELKETLAKLKAAEKKVDLMHDNSTQKQGALRRKNSELEQLQLELRALCDKHIKENKARDMQIVRERKKWAATQNALTRELEDLKTSPAFLKMQNSSSTNTNLENASSDDLKSMVENLRAEKQSLLLQLTATKERATRDMRKLEKQLEEGKDKEADAESSMLQKFLYNKSKKIETPSTPAPKPNIYTTFKKAGNESLKSMSSMSEVSAGPSKVNRGSLSSTAYRRQLRQRKMGNKAAE</sequence>
<dbReference type="AlphaFoldDB" id="A0AAD3D6C9"/>
<evidence type="ECO:0000256" key="2">
    <source>
        <dbReference type="SAM" id="MobiDB-lite"/>
    </source>
</evidence>
<evidence type="ECO:0000256" key="1">
    <source>
        <dbReference type="SAM" id="Coils"/>
    </source>
</evidence>
<dbReference type="Proteomes" id="UP001054902">
    <property type="component" value="Unassembled WGS sequence"/>
</dbReference>
<feature type="compositionally biased region" description="Low complexity" evidence="2">
    <location>
        <begin position="583"/>
        <end position="598"/>
    </location>
</feature>
<proteinExistence type="predicted"/>